<evidence type="ECO:0000313" key="4">
    <source>
        <dbReference type="Proteomes" id="UP000253594"/>
    </source>
</evidence>
<name>A0A367LUZ2_PSEAI</name>
<comment type="similarity">
    <text evidence="1">Belongs to the flagella basal body rod proteins family.</text>
</comment>
<feature type="non-terminal residue" evidence="3">
    <location>
        <position position="1"/>
    </location>
</feature>
<dbReference type="InterPro" id="IPR010930">
    <property type="entry name" value="Flg_bb/hook_C_dom"/>
</dbReference>
<proteinExistence type="inferred from homology"/>
<dbReference type="EMBL" id="QORE01003518">
    <property type="protein sequence ID" value="RCI69015.1"/>
    <property type="molecule type" value="Genomic_DNA"/>
</dbReference>
<gene>
    <name evidence="3" type="primary">flgG</name>
    <name evidence="3" type="ORF">DT376_42175</name>
</gene>
<accession>A0A367LUZ2</accession>
<evidence type="ECO:0000313" key="3">
    <source>
        <dbReference type="EMBL" id="RCI69015.1"/>
    </source>
</evidence>
<dbReference type="Proteomes" id="UP000253594">
    <property type="component" value="Unassembled WGS sequence"/>
</dbReference>
<evidence type="ECO:0000256" key="1">
    <source>
        <dbReference type="ARBA" id="ARBA00009677"/>
    </source>
</evidence>
<protein>
    <submittedName>
        <fullName evidence="3">Flagellar basal body rod protein FlgG</fullName>
    </submittedName>
</protein>
<keyword evidence="3" id="KW-0282">Flagellum</keyword>
<dbReference type="AlphaFoldDB" id="A0A367LUZ2"/>
<sequence length="40" mass="4519">SNVNVVEELVNMITTQRAYEMNSKVISTADQMLSFVTQNL</sequence>
<organism evidence="3 4">
    <name type="scientific">Pseudomonas aeruginosa</name>
    <dbReference type="NCBI Taxonomy" id="287"/>
    <lineage>
        <taxon>Bacteria</taxon>
        <taxon>Pseudomonadati</taxon>
        <taxon>Pseudomonadota</taxon>
        <taxon>Gammaproteobacteria</taxon>
        <taxon>Pseudomonadales</taxon>
        <taxon>Pseudomonadaceae</taxon>
        <taxon>Pseudomonas</taxon>
    </lineage>
</organism>
<keyword evidence="3" id="KW-0966">Cell projection</keyword>
<reference evidence="3 4" key="1">
    <citation type="submission" date="2018-07" db="EMBL/GenBank/DDBJ databases">
        <title>Mechanisms of high-level aminoglycoside resistance among Gram-negative pathogens in Brazil.</title>
        <authorList>
            <person name="Ballaben A.S."/>
            <person name="Darini A.L.C."/>
            <person name="Doi Y."/>
        </authorList>
    </citation>
    <scope>NUCLEOTIDE SEQUENCE [LARGE SCALE GENOMIC DNA]</scope>
    <source>
        <strain evidence="3 4">B2-305</strain>
    </source>
</reference>
<dbReference type="SUPFAM" id="SSF64518">
    <property type="entry name" value="Phase 1 flagellin"/>
    <property type="match status" value="1"/>
</dbReference>
<keyword evidence="3" id="KW-0969">Cilium</keyword>
<feature type="domain" description="Flagellar basal-body/hook protein C-terminal" evidence="2">
    <location>
        <begin position="1"/>
        <end position="38"/>
    </location>
</feature>
<evidence type="ECO:0000259" key="2">
    <source>
        <dbReference type="Pfam" id="PF06429"/>
    </source>
</evidence>
<dbReference type="Pfam" id="PF06429">
    <property type="entry name" value="Flg_bbr_C"/>
    <property type="match status" value="1"/>
</dbReference>
<comment type="caution">
    <text evidence="3">The sequence shown here is derived from an EMBL/GenBank/DDBJ whole genome shotgun (WGS) entry which is preliminary data.</text>
</comment>